<dbReference type="SUPFAM" id="SSF51735">
    <property type="entry name" value="NAD(P)-binding Rossmann-fold domains"/>
    <property type="match status" value="1"/>
</dbReference>
<comment type="caution">
    <text evidence="2">The sequence shown here is derived from an EMBL/GenBank/DDBJ whole genome shotgun (WGS) entry which is preliminary data.</text>
</comment>
<accession>A0ABP5GK56</accession>
<dbReference type="Proteomes" id="UP001500751">
    <property type="component" value="Unassembled WGS sequence"/>
</dbReference>
<dbReference type="Pfam" id="PF13561">
    <property type="entry name" value="adh_short_C2"/>
    <property type="match status" value="1"/>
</dbReference>
<dbReference type="CDD" id="cd05233">
    <property type="entry name" value="SDR_c"/>
    <property type="match status" value="1"/>
</dbReference>
<dbReference type="NCBIfam" id="NF005893">
    <property type="entry name" value="PRK07856.1"/>
    <property type="match status" value="1"/>
</dbReference>
<evidence type="ECO:0000256" key="1">
    <source>
        <dbReference type="ARBA" id="ARBA00006484"/>
    </source>
</evidence>
<gene>
    <name evidence="2" type="ORF">GCM10009839_59460</name>
</gene>
<dbReference type="Gene3D" id="3.40.50.720">
    <property type="entry name" value="NAD(P)-binding Rossmann-like Domain"/>
    <property type="match status" value="1"/>
</dbReference>
<dbReference type="InterPro" id="IPR002347">
    <property type="entry name" value="SDR_fam"/>
</dbReference>
<protein>
    <submittedName>
        <fullName evidence="2">SDR family oxidoreductase</fullName>
    </submittedName>
</protein>
<evidence type="ECO:0000313" key="3">
    <source>
        <dbReference type="Proteomes" id="UP001500751"/>
    </source>
</evidence>
<dbReference type="PANTHER" id="PTHR42760">
    <property type="entry name" value="SHORT-CHAIN DEHYDROGENASES/REDUCTASES FAMILY MEMBER"/>
    <property type="match status" value="1"/>
</dbReference>
<dbReference type="RefSeq" id="WP_344668982.1">
    <property type="nucleotide sequence ID" value="NZ_BAAAQN010000042.1"/>
</dbReference>
<dbReference type="InterPro" id="IPR020904">
    <property type="entry name" value="Sc_DH/Rdtase_CS"/>
</dbReference>
<sequence>MAVNVDLAGRVALVTGGGRGVGLGITRRLAAAGMAVVSCGRRAPATDLPAGAEHRGADVRDAEQVQALVAGVVGDFGRLDVVVNNAGGAPYVPAADASPRFGSAIVALNLLAPLTVAQAANRVMQPQLDGGLIINISSESARRASPGTAVYGAAKAGLENLTRTLAVEWAPKVRVNAITVGPVRTEQSHLHYGDEAGVAAVARTIALGRLAEPDDVGNLCVLLASPLAAYVNGAAILLDGGGTRPAFLDAANAEHP</sequence>
<dbReference type="InterPro" id="IPR036291">
    <property type="entry name" value="NAD(P)-bd_dom_sf"/>
</dbReference>
<dbReference type="PRINTS" id="PR00081">
    <property type="entry name" value="GDHRDH"/>
</dbReference>
<evidence type="ECO:0000313" key="2">
    <source>
        <dbReference type="EMBL" id="GAA2046913.1"/>
    </source>
</evidence>
<dbReference type="PANTHER" id="PTHR42760:SF135">
    <property type="entry name" value="BLL7886 PROTEIN"/>
    <property type="match status" value="1"/>
</dbReference>
<organism evidence="2 3">
    <name type="scientific">Catenulispora yoronensis</name>
    <dbReference type="NCBI Taxonomy" id="450799"/>
    <lineage>
        <taxon>Bacteria</taxon>
        <taxon>Bacillati</taxon>
        <taxon>Actinomycetota</taxon>
        <taxon>Actinomycetes</taxon>
        <taxon>Catenulisporales</taxon>
        <taxon>Catenulisporaceae</taxon>
        <taxon>Catenulispora</taxon>
    </lineage>
</organism>
<dbReference type="EMBL" id="BAAAQN010000042">
    <property type="protein sequence ID" value="GAA2046913.1"/>
    <property type="molecule type" value="Genomic_DNA"/>
</dbReference>
<dbReference type="PRINTS" id="PR00080">
    <property type="entry name" value="SDRFAMILY"/>
</dbReference>
<keyword evidence="3" id="KW-1185">Reference proteome</keyword>
<reference evidence="3" key="1">
    <citation type="journal article" date="2019" name="Int. J. Syst. Evol. Microbiol.">
        <title>The Global Catalogue of Microorganisms (GCM) 10K type strain sequencing project: providing services to taxonomists for standard genome sequencing and annotation.</title>
        <authorList>
            <consortium name="The Broad Institute Genomics Platform"/>
            <consortium name="The Broad Institute Genome Sequencing Center for Infectious Disease"/>
            <person name="Wu L."/>
            <person name="Ma J."/>
        </authorList>
    </citation>
    <scope>NUCLEOTIDE SEQUENCE [LARGE SCALE GENOMIC DNA]</scope>
    <source>
        <strain evidence="3">JCM 16014</strain>
    </source>
</reference>
<name>A0ABP5GK56_9ACTN</name>
<comment type="similarity">
    <text evidence="1">Belongs to the short-chain dehydrogenases/reductases (SDR) family.</text>
</comment>
<proteinExistence type="inferred from homology"/>
<dbReference type="PROSITE" id="PS00061">
    <property type="entry name" value="ADH_SHORT"/>
    <property type="match status" value="1"/>
</dbReference>